<dbReference type="AlphaFoldDB" id="A0A0F8XKZ9"/>
<name>A0A0F8XKZ9_9ZZZZ</name>
<comment type="caution">
    <text evidence="1">The sequence shown here is derived from an EMBL/GenBank/DDBJ whole genome shotgun (WGS) entry which is preliminary data.</text>
</comment>
<proteinExistence type="predicted"/>
<gene>
    <name evidence="1" type="ORF">LCGC14_3011030</name>
</gene>
<feature type="non-terminal residue" evidence="1">
    <location>
        <position position="72"/>
    </location>
</feature>
<dbReference type="EMBL" id="LAZR01062319">
    <property type="protein sequence ID" value="KKK61770.1"/>
    <property type="molecule type" value="Genomic_DNA"/>
</dbReference>
<evidence type="ECO:0000313" key="1">
    <source>
        <dbReference type="EMBL" id="KKK61770.1"/>
    </source>
</evidence>
<accession>A0A0F8XKZ9</accession>
<reference evidence="1" key="1">
    <citation type="journal article" date="2015" name="Nature">
        <title>Complex archaea that bridge the gap between prokaryotes and eukaryotes.</title>
        <authorList>
            <person name="Spang A."/>
            <person name="Saw J.H."/>
            <person name="Jorgensen S.L."/>
            <person name="Zaremba-Niedzwiedzka K."/>
            <person name="Martijn J."/>
            <person name="Lind A.E."/>
            <person name="van Eijk R."/>
            <person name="Schleper C."/>
            <person name="Guy L."/>
            <person name="Ettema T.J."/>
        </authorList>
    </citation>
    <scope>NUCLEOTIDE SEQUENCE</scope>
</reference>
<protein>
    <submittedName>
        <fullName evidence="1">Uncharacterized protein</fullName>
    </submittedName>
</protein>
<organism evidence="1">
    <name type="scientific">marine sediment metagenome</name>
    <dbReference type="NCBI Taxonomy" id="412755"/>
    <lineage>
        <taxon>unclassified sequences</taxon>
        <taxon>metagenomes</taxon>
        <taxon>ecological metagenomes</taxon>
    </lineage>
</organism>
<sequence length="72" mass="8238">MAQFVAAYGAYISLAAGAASAYVQYRQGQTQKDIGEQQVASRREDARILRENAQFEIEQQRKRVKRFKGTQR</sequence>